<dbReference type="Pfam" id="PF00069">
    <property type="entry name" value="Pkinase"/>
    <property type="match status" value="1"/>
</dbReference>
<gene>
    <name evidence="6" type="ORF">JKP88DRAFT_146327</name>
</gene>
<comment type="caution">
    <text evidence="6">The sequence shown here is derived from an EMBL/GenBank/DDBJ whole genome shotgun (WGS) entry which is preliminary data.</text>
</comment>
<dbReference type="SMART" id="SM00220">
    <property type="entry name" value="S_TKc"/>
    <property type="match status" value="1"/>
</dbReference>
<dbReference type="PANTHER" id="PTHR48016">
    <property type="entry name" value="MAP KINASE KINASE KINASE SSK2-RELATED-RELATED"/>
    <property type="match status" value="1"/>
</dbReference>
<evidence type="ECO:0000313" key="6">
    <source>
        <dbReference type="EMBL" id="KAG5183787.1"/>
    </source>
</evidence>
<dbReference type="GO" id="GO:0005524">
    <property type="term" value="F:ATP binding"/>
    <property type="evidence" value="ECO:0007669"/>
    <property type="project" value="UniProtKB-KW"/>
</dbReference>
<evidence type="ECO:0000256" key="4">
    <source>
        <dbReference type="ARBA" id="ARBA00022840"/>
    </source>
</evidence>
<dbReference type="PROSITE" id="PS00108">
    <property type="entry name" value="PROTEIN_KINASE_ST"/>
    <property type="match status" value="1"/>
</dbReference>
<dbReference type="InterPro" id="IPR011009">
    <property type="entry name" value="Kinase-like_dom_sf"/>
</dbReference>
<proteinExistence type="predicted"/>
<dbReference type="EMBL" id="JAFCMP010000190">
    <property type="protein sequence ID" value="KAG5183787.1"/>
    <property type="molecule type" value="Genomic_DNA"/>
</dbReference>
<accession>A0A835Z180</accession>
<dbReference type="SUPFAM" id="SSF56112">
    <property type="entry name" value="Protein kinase-like (PK-like)"/>
    <property type="match status" value="1"/>
</dbReference>
<keyword evidence="4" id="KW-0067">ATP-binding</keyword>
<dbReference type="InterPro" id="IPR000719">
    <property type="entry name" value="Prot_kinase_dom"/>
</dbReference>
<dbReference type="GO" id="GO:0004672">
    <property type="term" value="F:protein kinase activity"/>
    <property type="evidence" value="ECO:0007669"/>
    <property type="project" value="InterPro"/>
</dbReference>
<dbReference type="PANTHER" id="PTHR48016:SF56">
    <property type="entry name" value="MAPKK KINASE"/>
    <property type="match status" value="1"/>
</dbReference>
<dbReference type="Proteomes" id="UP000664859">
    <property type="component" value="Unassembled WGS sequence"/>
</dbReference>
<keyword evidence="1" id="KW-0808">Transferase</keyword>
<dbReference type="InterPro" id="IPR008271">
    <property type="entry name" value="Ser/Thr_kinase_AS"/>
</dbReference>
<evidence type="ECO:0000259" key="5">
    <source>
        <dbReference type="PROSITE" id="PS50011"/>
    </source>
</evidence>
<evidence type="ECO:0000256" key="2">
    <source>
        <dbReference type="ARBA" id="ARBA00022741"/>
    </source>
</evidence>
<feature type="domain" description="Protein kinase" evidence="5">
    <location>
        <begin position="6"/>
        <end position="264"/>
    </location>
</feature>
<feature type="non-terminal residue" evidence="6">
    <location>
        <position position="265"/>
    </location>
</feature>
<feature type="non-terminal residue" evidence="6">
    <location>
        <position position="1"/>
    </location>
</feature>
<keyword evidence="3 6" id="KW-0418">Kinase</keyword>
<name>A0A835Z180_9STRA</name>
<dbReference type="InterPro" id="IPR050538">
    <property type="entry name" value="MAP_kinase_kinase_kinase"/>
</dbReference>
<dbReference type="AlphaFoldDB" id="A0A835Z180"/>
<dbReference type="CDD" id="cd06606">
    <property type="entry name" value="STKc_MAPKKK"/>
    <property type="match status" value="1"/>
</dbReference>
<protein>
    <submittedName>
        <fullName evidence="6">Kinase-like domain-containing protein</fullName>
    </submittedName>
</protein>
<keyword evidence="7" id="KW-1185">Reference proteome</keyword>
<dbReference type="Gene3D" id="1.10.510.10">
    <property type="entry name" value="Transferase(Phosphotransferase) domain 1"/>
    <property type="match status" value="1"/>
</dbReference>
<sequence>VHRGNWVLGSQIGRGAFGQVHMGHNQVTGELIAVRRLCLVSDEKRAATSQLINEIQLMQRCHHPNIVGYLGAELHTSWVCILQEWVAGGSITSMLASFGAFPQPVTHCYARQLLQGVMYLHSCGIVHRDLKGDNVLISASGVVKIADFGTSKQLFDLQDNSAQLQGTPYFMAPEVLQRQPHGMAVDIWAFACVVLQMLTGDMPWSLALGTQKTVTQLLQIMQSERIPPLPPDLDLSLRMALVACFSWDSVGRPTAKSLLHSGYFS</sequence>
<organism evidence="6 7">
    <name type="scientific">Tribonema minus</name>
    <dbReference type="NCBI Taxonomy" id="303371"/>
    <lineage>
        <taxon>Eukaryota</taxon>
        <taxon>Sar</taxon>
        <taxon>Stramenopiles</taxon>
        <taxon>Ochrophyta</taxon>
        <taxon>PX clade</taxon>
        <taxon>Xanthophyceae</taxon>
        <taxon>Tribonematales</taxon>
        <taxon>Tribonemataceae</taxon>
        <taxon>Tribonema</taxon>
    </lineage>
</organism>
<evidence type="ECO:0000313" key="7">
    <source>
        <dbReference type="Proteomes" id="UP000664859"/>
    </source>
</evidence>
<dbReference type="OrthoDB" id="2914378at2759"/>
<keyword evidence="2" id="KW-0547">Nucleotide-binding</keyword>
<evidence type="ECO:0000256" key="3">
    <source>
        <dbReference type="ARBA" id="ARBA00022777"/>
    </source>
</evidence>
<dbReference type="PIRSF" id="PIRSF000654">
    <property type="entry name" value="Integrin-linked_kinase"/>
    <property type="match status" value="1"/>
</dbReference>
<reference evidence="6" key="1">
    <citation type="submission" date="2021-02" db="EMBL/GenBank/DDBJ databases">
        <title>First Annotated Genome of the Yellow-green Alga Tribonema minus.</title>
        <authorList>
            <person name="Mahan K.M."/>
        </authorList>
    </citation>
    <scope>NUCLEOTIDE SEQUENCE</scope>
    <source>
        <strain evidence="6">UTEX B ZZ1240</strain>
    </source>
</reference>
<dbReference type="PROSITE" id="PS50011">
    <property type="entry name" value="PROTEIN_KINASE_DOM"/>
    <property type="match status" value="1"/>
</dbReference>
<evidence type="ECO:0000256" key="1">
    <source>
        <dbReference type="ARBA" id="ARBA00022679"/>
    </source>
</evidence>